<feature type="chain" id="PRO_5046801616" evidence="1">
    <location>
        <begin position="27"/>
        <end position="301"/>
    </location>
</feature>
<dbReference type="Proteomes" id="UP001222800">
    <property type="component" value="Chromosome"/>
</dbReference>
<dbReference type="PROSITE" id="PS51257">
    <property type="entry name" value="PROKAR_LIPOPROTEIN"/>
    <property type="match status" value="1"/>
</dbReference>
<dbReference type="EMBL" id="CP120733">
    <property type="protein sequence ID" value="WFD09886.1"/>
    <property type="molecule type" value="Genomic_DNA"/>
</dbReference>
<dbReference type="InterPro" id="IPR010388">
    <property type="entry name" value="Anaerobic_Co-chelatase"/>
</dbReference>
<keyword evidence="1" id="KW-0732">Signal</keyword>
<reference evidence="2 3" key="1">
    <citation type="submission" date="2023-03" db="EMBL/GenBank/DDBJ databases">
        <title>Complete genome sequence of Tepidibacter sp. SWIR-1, isolated from a deep-sea hydrothermal vent.</title>
        <authorList>
            <person name="Li X."/>
        </authorList>
    </citation>
    <scope>NUCLEOTIDE SEQUENCE [LARGE SCALE GENOMIC DNA]</scope>
    <source>
        <strain evidence="2 3">SWIR-1</strain>
    </source>
</reference>
<gene>
    <name evidence="2" type="ORF">P4S50_16095</name>
</gene>
<dbReference type="CDD" id="cd03413">
    <property type="entry name" value="CbiK_C"/>
    <property type="match status" value="1"/>
</dbReference>
<dbReference type="Gene3D" id="3.40.50.1400">
    <property type="match status" value="2"/>
</dbReference>
<sequence>MRIKKYLALLVSMMLLGGMLAGCSSAAGTEEKEVKKDPNKKAILVVSFGTSYADTRKVTIEACEEKLDKAFPDYEMRRAFTSNIIIKKLKERDGIEVDEPTQALEKLKAEGFSEVVVQSLHVMNGAEYDDLTAVVNQYKDDFDKIKMGSPLLTSVQDYKDLVEALKVQIGELEENEAVVFMGHGTHHYANATYSCLDYMFEDMGVNAYVGTVEGYPTLDNVINKLKKNNIEKVKLMPLMVVAGDHANNDMAGDEEDSWKSVLKKEGFVVETYLHGLGENEKVQDMYVNHAKEAMKEETTEE</sequence>
<dbReference type="PIRSF" id="PIRSF033579">
    <property type="entry name" value="Anaer_Co_chel"/>
    <property type="match status" value="1"/>
</dbReference>
<evidence type="ECO:0000313" key="3">
    <source>
        <dbReference type="Proteomes" id="UP001222800"/>
    </source>
</evidence>
<dbReference type="Pfam" id="PF06180">
    <property type="entry name" value="CbiK"/>
    <property type="match status" value="1"/>
</dbReference>
<protein>
    <submittedName>
        <fullName evidence="2">Sirohydrochlorin cobaltochelatase</fullName>
    </submittedName>
</protein>
<dbReference type="RefSeq" id="WP_277731848.1">
    <property type="nucleotide sequence ID" value="NZ_CP120733.1"/>
</dbReference>
<dbReference type="SUPFAM" id="SSF53800">
    <property type="entry name" value="Chelatase"/>
    <property type="match status" value="1"/>
</dbReference>
<feature type="signal peptide" evidence="1">
    <location>
        <begin position="1"/>
        <end position="26"/>
    </location>
</feature>
<evidence type="ECO:0000256" key="1">
    <source>
        <dbReference type="SAM" id="SignalP"/>
    </source>
</evidence>
<proteinExistence type="predicted"/>
<keyword evidence="3" id="KW-1185">Reference proteome</keyword>
<organism evidence="2 3">
    <name type="scientific">Tepidibacter hydrothermalis</name>
    <dbReference type="NCBI Taxonomy" id="3036126"/>
    <lineage>
        <taxon>Bacteria</taxon>
        <taxon>Bacillati</taxon>
        <taxon>Bacillota</taxon>
        <taxon>Clostridia</taxon>
        <taxon>Peptostreptococcales</taxon>
        <taxon>Peptostreptococcaceae</taxon>
        <taxon>Tepidibacter</taxon>
    </lineage>
</organism>
<dbReference type="CDD" id="cd03412">
    <property type="entry name" value="CbiK_N"/>
    <property type="match status" value="1"/>
</dbReference>
<name>A0ABY8EAR1_9FIRM</name>
<evidence type="ECO:0000313" key="2">
    <source>
        <dbReference type="EMBL" id="WFD09886.1"/>
    </source>
</evidence>
<accession>A0ABY8EAR1</accession>